<proteinExistence type="inferred from homology"/>
<evidence type="ECO:0000256" key="1">
    <source>
        <dbReference type="HAMAP-Rule" id="MF_00652"/>
    </source>
</evidence>
<dbReference type="EMBL" id="CP154795">
    <property type="protein sequence ID" value="XAN08972.1"/>
    <property type="molecule type" value="Genomic_DNA"/>
</dbReference>
<keyword evidence="3" id="KW-1185">Reference proteome</keyword>
<dbReference type="NCBIfam" id="NF002542">
    <property type="entry name" value="PRK02101.1-3"/>
    <property type="match status" value="1"/>
</dbReference>
<comment type="similarity">
    <text evidence="1">Belongs to the UPF0246 family.</text>
</comment>
<sequence>MLILLSPAKSLDYESKLATRKHSEPRLLEGSEELIGVMREKSVADVGALMHISDELAALNADRYAEFQTPFTTKNARAAVLAFDGDVYLGMNAKERFDERDFTEAQKTVRILSGLYGVLRPLDLMQPYRLEMGTRLSTAHGKNLYEFWGDRISNLLREDLADSPGAEIIVNLASDEYFKSVRPRVVGAPIISPRFEDTNARGKRSIVSFFAKRARGEMAAWLVQNRVRRESQLRDFDAAGYHFDEKASTAGQPVFVRSFEDRPAVAGARGED</sequence>
<protein>
    <recommendedName>
        <fullName evidence="1">UPF0246 protein AADG42_17205</fullName>
    </recommendedName>
</protein>
<evidence type="ECO:0000313" key="3">
    <source>
        <dbReference type="Proteomes" id="UP001442841"/>
    </source>
</evidence>
<accession>A0ABZ3FW08</accession>
<reference evidence="2 3" key="1">
    <citation type="submission" date="2024-04" db="EMBL/GenBank/DDBJ databases">
        <title>Isolation of an actinomycete strain from pig manure.</title>
        <authorList>
            <person name="Gong T."/>
            <person name="Yu Z."/>
            <person name="An M."/>
            <person name="Wei C."/>
            <person name="Yang W."/>
            <person name="Liu L."/>
        </authorList>
    </citation>
    <scope>NUCLEOTIDE SEQUENCE [LARGE SCALE GENOMIC DNA]</scope>
    <source>
        <strain evidence="2 3">ZF39</strain>
    </source>
</reference>
<organism evidence="2 3">
    <name type="scientific">Ammonicoccus fulvus</name>
    <dbReference type="NCBI Taxonomy" id="3138240"/>
    <lineage>
        <taxon>Bacteria</taxon>
        <taxon>Bacillati</taxon>
        <taxon>Actinomycetota</taxon>
        <taxon>Actinomycetes</taxon>
        <taxon>Propionibacteriales</taxon>
        <taxon>Propionibacteriaceae</taxon>
        <taxon>Ammonicoccus</taxon>
    </lineage>
</organism>
<dbReference type="PANTHER" id="PTHR30283">
    <property type="entry name" value="PEROXIDE STRESS RESPONSE PROTEIN YAAA"/>
    <property type="match status" value="1"/>
</dbReference>
<dbReference type="PANTHER" id="PTHR30283:SF4">
    <property type="entry name" value="PEROXIDE STRESS RESISTANCE PROTEIN YAAA"/>
    <property type="match status" value="1"/>
</dbReference>
<dbReference type="InterPro" id="IPR005583">
    <property type="entry name" value="YaaA"/>
</dbReference>
<dbReference type="RefSeq" id="WP_425310406.1">
    <property type="nucleotide sequence ID" value="NZ_CP154795.1"/>
</dbReference>
<evidence type="ECO:0000313" key="2">
    <source>
        <dbReference type="EMBL" id="XAN08972.1"/>
    </source>
</evidence>
<dbReference type="HAMAP" id="MF_00652">
    <property type="entry name" value="UPF0246"/>
    <property type="match status" value="1"/>
</dbReference>
<dbReference type="Pfam" id="PF03883">
    <property type="entry name" value="H2O2_YaaD"/>
    <property type="match status" value="1"/>
</dbReference>
<name>A0ABZ3FW08_9ACTN</name>
<gene>
    <name evidence="2" type="primary">yaaA</name>
    <name evidence="2" type="ORF">AADG42_17205</name>
</gene>
<dbReference type="Proteomes" id="UP001442841">
    <property type="component" value="Chromosome"/>
</dbReference>